<name>A0A2T3HLJ2_9SPHI</name>
<dbReference type="OrthoDB" id="1003648at2"/>
<reference evidence="1 2" key="1">
    <citation type="submission" date="2018-03" db="EMBL/GenBank/DDBJ databases">
        <authorList>
            <person name="Keele B.F."/>
        </authorList>
    </citation>
    <scope>NUCLEOTIDE SEQUENCE [LARGE SCALE GENOMIC DNA]</scope>
    <source>
        <strain evidence="1 2">YL28-9</strain>
    </source>
</reference>
<sequence>MNAEENYQQILAELKNRASVKQATYRSTRAVFEELKSVLSGIAGSMQKDHQDPAVEVAYRENNQFEAQLKFSGDMLVASMHSNVFTFPEEHRIRQAPAVAVDSSAAYCGVIYIHNFLADSIKYNRLADVGYLVARIFVNRNKQFLVEGEGQLGFLWSEFSTQVMDRAHLLNIAQQAVLHCIKSDLVAPPFAAEKMLTLDQKQSMIANSGYPTGKHIGYRFRAELENENNVS</sequence>
<evidence type="ECO:0000313" key="1">
    <source>
        <dbReference type="EMBL" id="PST83286.1"/>
    </source>
</evidence>
<dbReference type="RefSeq" id="WP_107215546.1">
    <property type="nucleotide sequence ID" value="NZ_KZ686269.1"/>
</dbReference>
<organism evidence="1 2">
    <name type="scientific">Pedobacter yulinensis</name>
    <dbReference type="NCBI Taxonomy" id="2126353"/>
    <lineage>
        <taxon>Bacteria</taxon>
        <taxon>Pseudomonadati</taxon>
        <taxon>Bacteroidota</taxon>
        <taxon>Sphingobacteriia</taxon>
        <taxon>Sphingobacteriales</taxon>
        <taxon>Sphingobacteriaceae</taxon>
        <taxon>Pedobacter</taxon>
    </lineage>
</organism>
<proteinExistence type="predicted"/>
<dbReference type="AlphaFoldDB" id="A0A2T3HLJ2"/>
<comment type="caution">
    <text evidence="1">The sequence shown here is derived from an EMBL/GenBank/DDBJ whole genome shotgun (WGS) entry which is preliminary data.</text>
</comment>
<protein>
    <submittedName>
        <fullName evidence="1">Uncharacterized protein</fullName>
    </submittedName>
</protein>
<evidence type="ECO:0000313" key="2">
    <source>
        <dbReference type="Proteomes" id="UP000240912"/>
    </source>
</evidence>
<dbReference type="EMBL" id="PYLS01000005">
    <property type="protein sequence ID" value="PST83286.1"/>
    <property type="molecule type" value="Genomic_DNA"/>
</dbReference>
<gene>
    <name evidence="1" type="ORF">C7T94_11940</name>
</gene>
<keyword evidence="2" id="KW-1185">Reference proteome</keyword>
<dbReference type="Proteomes" id="UP000240912">
    <property type="component" value="Unassembled WGS sequence"/>
</dbReference>
<accession>A0A2T3HLJ2</accession>